<protein>
    <submittedName>
        <fullName evidence="2">Uncharacterized protein</fullName>
    </submittedName>
</protein>
<evidence type="ECO:0000256" key="1">
    <source>
        <dbReference type="SAM" id="MobiDB-lite"/>
    </source>
</evidence>
<dbReference type="AlphaFoldDB" id="A0ABD0Z0F3"/>
<accession>A0ABD0Z0F3</accession>
<feature type="compositionally biased region" description="Polar residues" evidence="1">
    <location>
        <begin position="186"/>
        <end position="202"/>
    </location>
</feature>
<sequence>MASKRRNMFYQNKKQETTEMGACIILDFGPGERQHVKGILAWNLPVLCFEGMDLVFSHLCCELAGWEILVFTRISIFEGAMGHWWGLECWEGQTCAPIVRACVGDDCDNKRRWKVVGSEGVRVEARTTVLFPLSIPPVHFNGGFDTCTQRGDLPGDTPSFVIVLSGPPSVIANRPDPTTGGGGGTHWNTDAHNCSTSDSTGYSRGVCEGRPGRGCQKSRGDSQPEEGRPGGEAGGAHAGAGRRPPPPPAASRCRLAGAARPPPDAPHSSTVSSDAGARGRGPPPSDRVGCECECVCVSVRVGRSDVVHGRPGRHYCGEGGAAAAAPPTPRRAAILIPPRPGSSRPSPRLYPRPGSTHKGARYTLTRLTEPAPPYTL</sequence>
<feature type="region of interest" description="Disordered" evidence="1">
    <location>
        <begin position="167"/>
        <end position="287"/>
    </location>
</feature>
<comment type="caution">
    <text evidence="2">The sequence shown here is derived from an EMBL/GenBank/DDBJ whole genome shotgun (WGS) entry which is preliminary data.</text>
</comment>
<reference evidence="2 3" key="1">
    <citation type="submission" date="2024-07" db="EMBL/GenBank/DDBJ databases">
        <title>Chromosome-level genome assembly of the water stick insect Ranatra chinensis (Heteroptera: Nepidae).</title>
        <authorList>
            <person name="Liu X."/>
        </authorList>
    </citation>
    <scope>NUCLEOTIDE SEQUENCE [LARGE SCALE GENOMIC DNA]</scope>
    <source>
        <strain evidence="2">Cailab_2021Rc</strain>
        <tissue evidence="2">Muscle</tissue>
    </source>
</reference>
<feature type="compositionally biased region" description="Low complexity" evidence="1">
    <location>
        <begin position="336"/>
        <end position="354"/>
    </location>
</feature>
<feature type="region of interest" description="Disordered" evidence="1">
    <location>
        <begin position="336"/>
        <end position="360"/>
    </location>
</feature>
<evidence type="ECO:0000313" key="2">
    <source>
        <dbReference type="EMBL" id="KAL1130978.1"/>
    </source>
</evidence>
<feature type="compositionally biased region" description="Basic and acidic residues" evidence="1">
    <location>
        <begin position="218"/>
        <end position="229"/>
    </location>
</feature>
<gene>
    <name evidence="2" type="ORF">AAG570_012219</name>
</gene>
<dbReference type="Proteomes" id="UP001558652">
    <property type="component" value="Unassembled WGS sequence"/>
</dbReference>
<proteinExistence type="predicted"/>
<dbReference type="EMBL" id="JBFDAA010000007">
    <property type="protein sequence ID" value="KAL1130978.1"/>
    <property type="molecule type" value="Genomic_DNA"/>
</dbReference>
<evidence type="ECO:0000313" key="3">
    <source>
        <dbReference type="Proteomes" id="UP001558652"/>
    </source>
</evidence>
<organism evidence="2 3">
    <name type="scientific">Ranatra chinensis</name>
    <dbReference type="NCBI Taxonomy" id="642074"/>
    <lineage>
        <taxon>Eukaryota</taxon>
        <taxon>Metazoa</taxon>
        <taxon>Ecdysozoa</taxon>
        <taxon>Arthropoda</taxon>
        <taxon>Hexapoda</taxon>
        <taxon>Insecta</taxon>
        <taxon>Pterygota</taxon>
        <taxon>Neoptera</taxon>
        <taxon>Paraneoptera</taxon>
        <taxon>Hemiptera</taxon>
        <taxon>Heteroptera</taxon>
        <taxon>Panheteroptera</taxon>
        <taxon>Nepomorpha</taxon>
        <taxon>Nepidae</taxon>
        <taxon>Ranatrinae</taxon>
        <taxon>Ranatra</taxon>
    </lineage>
</organism>
<keyword evidence="3" id="KW-1185">Reference proteome</keyword>
<name>A0ABD0Z0F3_9HEMI</name>